<proteinExistence type="predicted"/>
<organism evidence="1 2">
    <name type="scientific">Flavonifractor hominis</name>
    <dbReference type="NCBI Taxonomy" id="3133178"/>
    <lineage>
        <taxon>Bacteria</taxon>
        <taxon>Bacillati</taxon>
        <taxon>Bacillota</taxon>
        <taxon>Clostridia</taxon>
        <taxon>Eubacteriales</taxon>
        <taxon>Oscillospiraceae</taxon>
        <taxon>Flavonifractor</taxon>
    </lineage>
</organism>
<dbReference type="RefSeq" id="WP_349138620.1">
    <property type="nucleotide sequence ID" value="NZ_JBBMFT010000001.1"/>
</dbReference>
<name>A0ABV1ELG0_9FIRM</name>
<accession>A0ABV1ELG0</accession>
<evidence type="ECO:0000313" key="2">
    <source>
        <dbReference type="Proteomes" id="UP001440599"/>
    </source>
</evidence>
<dbReference type="Proteomes" id="UP001440599">
    <property type="component" value="Unassembled WGS sequence"/>
</dbReference>
<dbReference type="EMBL" id="JBBMFT010000001">
    <property type="protein sequence ID" value="MEQ2454944.1"/>
    <property type="molecule type" value="Genomic_DNA"/>
</dbReference>
<reference evidence="1 2" key="1">
    <citation type="submission" date="2024-03" db="EMBL/GenBank/DDBJ databases">
        <title>Human intestinal bacterial collection.</title>
        <authorList>
            <person name="Pauvert C."/>
            <person name="Hitch T.C.A."/>
            <person name="Clavel T."/>
        </authorList>
    </citation>
    <scope>NUCLEOTIDE SEQUENCE [LARGE SCALE GENOMIC DNA]</scope>
    <source>
        <strain evidence="1 2">CLA-AP-H34</strain>
    </source>
</reference>
<sequence length="67" mass="7837">MGKKNLRRISMLVTAQTAANLERLAQMDNQPSIGRVVDKLVREKMLSLHQPEAIWQAHYINRFKEVY</sequence>
<evidence type="ECO:0008006" key="3">
    <source>
        <dbReference type="Google" id="ProtNLM"/>
    </source>
</evidence>
<evidence type="ECO:0000313" key="1">
    <source>
        <dbReference type="EMBL" id="MEQ2454944.1"/>
    </source>
</evidence>
<keyword evidence="2" id="KW-1185">Reference proteome</keyword>
<gene>
    <name evidence="1" type="ORF">WMO45_00260</name>
</gene>
<protein>
    <recommendedName>
        <fullName evidence="3">Transcriptional regulator</fullName>
    </recommendedName>
</protein>
<comment type="caution">
    <text evidence="1">The sequence shown here is derived from an EMBL/GenBank/DDBJ whole genome shotgun (WGS) entry which is preliminary data.</text>
</comment>